<organism evidence="2 3">
    <name type="scientific">Pholiota conissans</name>
    <dbReference type="NCBI Taxonomy" id="109636"/>
    <lineage>
        <taxon>Eukaryota</taxon>
        <taxon>Fungi</taxon>
        <taxon>Dikarya</taxon>
        <taxon>Basidiomycota</taxon>
        <taxon>Agaricomycotina</taxon>
        <taxon>Agaricomycetes</taxon>
        <taxon>Agaricomycetidae</taxon>
        <taxon>Agaricales</taxon>
        <taxon>Agaricineae</taxon>
        <taxon>Strophariaceae</taxon>
        <taxon>Pholiota</taxon>
    </lineage>
</organism>
<feature type="region of interest" description="Disordered" evidence="1">
    <location>
        <begin position="58"/>
        <end position="250"/>
    </location>
</feature>
<dbReference type="Proteomes" id="UP000807469">
    <property type="component" value="Unassembled WGS sequence"/>
</dbReference>
<name>A0A9P5YP92_9AGAR</name>
<dbReference type="InterPro" id="IPR021641">
    <property type="entry name" value="DUF3245"/>
</dbReference>
<keyword evidence="3" id="KW-1185">Reference proteome</keyword>
<feature type="compositionally biased region" description="Basic residues" evidence="1">
    <location>
        <begin position="299"/>
        <end position="312"/>
    </location>
</feature>
<evidence type="ECO:0000256" key="1">
    <source>
        <dbReference type="SAM" id="MobiDB-lite"/>
    </source>
</evidence>
<gene>
    <name evidence="2" type="ORF">BDN70DRAFT_422848</name>
</gene>
<comment type="caution">
    <text evidence="2">The sequence shown here is derived from an EMBL/GenBank/DDBJ whole genome shotgun (WGS) entry which is preliminary data.</text>
</comment>
<protein>
    <submittedName>
        <fullName evidence="2">Uncharacterized protein</fullName>
    </submittedName>
</protein>
<evidence type="ECO:0000313" key="3">
    <source>
        <dbReference type="Proteomes" id="UP000807469"/>
    </source>
</evidence>
<sequence length="325" mass="35419">MNKREIDEDALDSEAIQAQIDLSMSFAQGLVSSWMEPNKFSSSSQKKDLEKELTDYMRRPPRLGVGASVPEGHQSTSREIARLKGKLSRKKRTREDEEVAAMKQPSDEEGGSRAGAIKKRARPDPFDVVHGKKKKKRKLAEPIPPLSTSPTRAASQSKGDTLNAVEETASVSKELPKLNGINTATTSSVKSKKKKKKAAQILKEASPDATDVHDTHFSGSPVAEKSVPPRDTPLTPKFTSGKYITGSEPLDASLVPTPWGSIANRKSLPLALVDVPLLNLNGPPSDPESGVEHAVTMSPKKKRKRRKKKKIHLTPNTTSMITAPQ</sequence>
<dbReference type="AlphaFoldDB" id="A0A9P5YP92"/>
<dbReference type="EMBL" id="MU155483">
    <property type="protein sequence ID" value="KAF9472954.1"/>
    <property type="molecule type" value="Genomic_DNA"/>
</dbReference>
<feature type="compositionally biased region" description="Polar residues" evidence="1">
    <location>
        <begin position="314"/>
        <end position="325"/>
    </location>
</feature>
<feature type="region of interest" description="Disordered" evidence="1">
    <location>
        <begin position="282"/>
        <end position="325"/>
    </location>
</feature>
<feature type="compositionally biased region" description="Basic residues" evidence="1">
    <location>
        <begin position="83"/>
        <end position="92"/>
    </location>
</feature>
<evidence type="ECO:0000313" key="2">
    <source>
        <dbReference type="EMBL" id="KAF9472954.1"/>
    </source>
</evidence>
<reference evidence="2" key="1">
    <citation type="submission" date="2020-11" db="EMBL/GenBank/DDBJ databases">
        <authorList>
            <consortium name="DOE Joint Genome Institute"/>
            <person name="Ahrendt S."/>
            <person name="Riley R."/>
            <person name="Andreopoulos W."/>
            <person name="Labutti K."/>
            <person name="Pangilinan J."/>
            <person name="Ruiz-Duenas F.J."/>
            <person name="Barrasa J.M."/>
            <person name="Sanchez-Garcia M."/>
            <person name="Camarero S."/>
            <person name="Miyauchi S."/>
            <person name="Serrano A."/>
            <person name="Linde D."/>
            <person name="Babiker R."/>
            <person name="Drula E."/>
            <person name="Ayuso-Fernandez I."/>
            <person name="Pacheco R."/>
            <person name="Padilla G."/>
            <person name="Ferreira P."/>
            <person name="Barriuso J."/>
            <person name="Kellner H."/>
            <person name="Castanera R."/>
            <person name="Alfaro M."/>
            <person name="Ramirez L."/>
            <person name="Pisabarro A.G."/>
            <person name="Kuo A."/>
            <person name="Tritt A."/>
            <person name="Lipzen A."/>
            <person name="He G."/>
            <person name="Yan M."/>
            <person name="Ng V."/>
            <person name="Cullen D."/>
            <person name="Martin F."/>
            <person name="Rosso M.-N."/>
            <person name="Henrissat B."/>
            <person name="Hibbett D."/>
            <person name="Martinez A.T."/>
            <person name="Grigoriev I.V."/>
        </authorList>
    </citation>
    <scope>NUCLEOTIDE SEQUENCE</scope>
    <source>
        <strain evidence="2">CIRM-BRFM 674</strain>
    </source>
</reference>
<dbReference type="OrthoDB" id="3438340at2759"/>
<feature type="compositionally biased region" description="Polar residues" evidence="1">
    <location>
        <begin position="148"/>
        <end position="160"/>
    </location>
</feature>
<accession>A0A9P5YP92</accession>
<dbReference type="Pfam" id="PF11595">
    <property type="entry name" value="DUF3245"/>
    <property type="match status" value="1"/>
</dbReference>
<proteinExistence type="predicted"/>